<dbReference type="InterPro" id="IPR021497">
    <property type="entry name" value="GTA_holin_3TM"/>
</dbReference>
<evidence type="ECO:0000313" key="3">
    <source>
        <dbReference type="Proteomes" id="UP001528823"/>
    </source>
</evidence>
<evidence type="ECO:0000313" key="2">
    <source>
        <dbReference type="EMBL" id="MDE1460749.1"/>
    </source>
</evidence>
<organism evidence="2 3">
    <name type="scientific">Spartinivicinus poritis</name>
    <dbReference type="NCBI Taxonomy" id="2994640"/>
    <lineage>
        <taxon>Bacteria</taxon>
        <taxon>Pseudomonadati</taxon>
        <taxon>Pseudomonadota</taxon>
        <taxon>Gammaproteobacteria</taxon>
        <taxon>Oceanospirillales</taxon>
        <taxon>Zooshikellaceae</taxon>
        <taxon>Spartinivicinus</taxon>
    </lineage>
</organism>
<accession>A0ABT5U301</accession>
<proteinExistence type="predicted"/>
<reference evidence="2 3" key="1">
    <citation type="submission" date="2022-11" db="EMBL/GenBank/DDBJ databases">
        <title>Spartinivicinus poritis sp. nov., isolated from scleractinian coral Porites lutea.</title>
        <authorList>
            <person name="Zhang G."/>
            <person name="Cai L."/>
            <person name="Wei Q."/>
        </authorList>
    </citation>
    <scope>NUCLEOTIDE SEQUENCE [LARGE SCALE GENOMIC DNA]</scope>
    <source>
        <strain evidence="2 3">A2-2</strain>
    </source>
</reference>
<dbReference type="Proteomes" id="UP001528823">
    <property type="component" value="Unassembled WGS sequence"/>
</dbReference>
<dbReference type="RefSeq" id="WP_274687121.1">
    <property type="nucleotide sequence ID" value="NZ_JAPMOU010000002.1"/>
</dbReference>
<keyword evidence="1" id="KW-0472">Membrane</keyword>
<sequence>MSWFSQFFTNNITSILSSITNTVDQFHLSKEEKHQFQLAMEKIIQDKFSETEKTIRQELSSREKILVAELNQGDTYTKRARPTVVYFGLLMIGCNYLIVPLATQLLGIQMQTITLPTEFWVAWGGVVSTWSVGRSFEKGRVSNKFSQAAAGKQ</sequence>
<dbReference type="Pfam" id="PF11351">
    <property type="entry name" value="GTA_holin_3TM"/>
    <property type="match status" value="1"/>
</dbReference>
<keyword evidence="1" id="KW-0812">Transmembrane</keyword>
<gene>
    <name evidence="2" type="ORF">ORQ98_02090</name>
</gene>
<evidence type="ECO:0000256" key="1">
    <source>
        <dbReference type="SAM" id="Phobius"/>
    </source>
</evidence>
<comment type="caution">
    <text evidence="2">The sequence shown here is derived from an EMBL/GenBank/DDBJ whole genome shotgun (WGS) entry which is preliminary data.</text>
</comment>
<name>A0ABT5U301_9GAMM</name>
<dbReference type="EMBL" id="JAPMOU010000002">
    <property type="protein sequence ID" value="MDE1460749.1"/>
    <property type="molecule type" value="Genomic_DNA"/>
</dbReference>
<keyword evidence="3" id="KW-1185">Reference proteome</keyword>
<feature type="transmembrane region" description="Helical" evidence="1">
    <location>
        <begin position="84"/>
        <end position="107"/>
    </location>
</feature>
<protein>
    <submittedName>
        <fullName evidence="2">3TM-type holin</fullName>
    </submittedName>
</protein>
<keyword evidence="1" id="KW-1133">Transmembrane helix</keyword>